<evidence type="ECO:0000313" key="2">
    <source>
        <dbReference type="EMBL" id="AHE52450.1"/>
    </source>
</evidence>
<feature type="signal peptide" evidence="1">
    <location>
        <begin position="1"/>
        <end position="33"/>
    </location>
</feature>
<dbReference type="PATRIC" id="fig|1123269.5.peg.681"/>
<evidence type="ECO:0000256" key="1">
    <source>
        <dbReference type="SAM" id="SignalP"/>
    </source>
</evidence>
<proteinExistence type="predicted"/>
<dbReference type="eggNOG" id="ENOG503021N">
    <property type="taxonomic scope" value="Bacteria"/>
</dbReference>
<feature type="chain" id="PRO_5004785372" evidence="1">
    <location>
        <begin position="34"/>
        <end position="204"/>
    </location>
</feature>
<dbReference type="OrthoDB" id="7584630at2"/>
<keyword evidence="3" id="KW-1185">Reference proteome</keyword>
<dbReference type="RefSeq" id="WP_025290759.1">
    <property type="nucleotide sequence ID" value="NZ_CP006644.1"/>
</dbReference>
<dbReference type="Proteomes" id="UP000018851">
    <property type="component" value="Chromosome"/>
</dbReference>
<reference evidence="2 3" key="1">
    <citation type="submission" date="2013-07" db="EMBL/GenBank/DDBJ databases">
        <title>Completed genome of Sphingomonas sanxanigenens NX02.</title>
        <authorList>
            <person name="Ma T."/>
            <person name="Huang H."/>
            <person name="Wu M."/>
            <person name="Li X."/>
            <person name="Li G."/>
        </authorList>
    </citation>
    <scope>NUCLEOTIDE SEQUENCE [LARGE SCALE GENOMIC DNA]</scope>
    <source>
        <strain evidence="2 3">NX02</strain>
    </source>
</reference>
<dbReference type="EMBL" id="CP006644">
    <property type="protein sequence ID" value="AHE52450.1"/>
    <property type="molecule type" value="Genomic_DNA"/>
</dbReference>
<keyword evidence="1" id="KW-0732">Signal</keyword>
<dbReference type="STRING" id="1123269.NX02_03480"/>
<name>W0A9V4_9SPHN</name>
<dbReference type="AlphaFoldDB" id="W0A9V4"/>
<sequence length="204" mass="21603">MNAAARISPFFTTARLGAAILALGFAASAPAVAQTYSAKEVGNWTVAASKDGQGCFLTRTYERAGRTTLLVGLEVDGGNHVTLLNANWSIKPKDQVKLDFRLARARYADHFAVGMEAAGKKGFVTSFDAKFLAHFAASGALDVSRGKVPVEKLALDGSAAAVKELRRCVWIHKANGLGIETGKDRADGIPADPFAADQGRKPKK</sequence>
<evidence type="ECO:0000313" key="3">
    <source>
        <dbReference type="Proteomes" id="UP000018851"/>
    </source>
</evidence>
<dbReference type="HOGENOM" id="CLU_1342545_0_0_5"/>
<protein>
    <submittedName>
        <fullName evidence="2">Uncharacterized protein</fullName>
    </submittedName>
</protein>
<gene>
    <name evidence="2" type="ORF">NX02_03480</name>
</gene>
<dbReference type="KEGG" id="ssan:NX02_03480"/>
<organism evidence="2 3">
    <name type="scientific">Sphingomonas sanxanigenens DSM 19645 = NX02</name>
    <dbReference type="NCBI Taxonomy" id="1123269"/>
    <lineage>
        <taxon>Bacteria</taxon>
        <taxon>Pseudomonadati</taxon>
        <taxon>Pseudomonadota</taxon>
        <taxon>Alphaproteobacteria</taxon>
        <taxon>Sphingomonadales</taxon>
        <taxon>Sphingomonadaceae</taxon>
        <taxon>Sphingomonas</taxon>
    </lineage>
</organism>
<accession>W0A9V4</accession>